<dbReference type="eggNOG" id="KOG0907">
    <property type="taxonomic scope" value="Eukaryota"/>
</dbReference>
<dbReference type="InterPro" id="IPR036249">
    <property type="entry name" value="Thioredoxin-like_sf"/>
</dbReference>
<dbReference type="RefSeq" id="XP_009219069.1">
    <property type="nucleotide sequence ID" value="XM_009220805.1"/>
</dbReference>
<evidence type="ECO:0000313" key="6">
    <source>
        <dbReference type="Proteomes" id="UP000006039"/>
    </source>
</evidence>
<dbReference type="SUPFAM" id="SSF52833">
    <property type="entry name" value="Thioredoxin-like"/>
    <property type="match status" value="1"/>
</dbReference>
<comment type="similarity">
    <text evidence="1">Belongs to the thioredoxin family.</text>
</comment>
<proteinExistence type="inferred from homology"/>
<reference evidence="4" key="3">
    <citation type="submission" date="2010-09" db="EMBL/GenBank/DDBJ databases">
        <title>Annotation of Gaeumannomyces graminis var. tritici R3-111a-1.</title>
        <authorList>
            <consortium name="The Broad Institute Genome Sequencing Platform"/>
            <person name="Ma L.-J."/>
            <person name="Dead R."/>
            <person name="Young S.K."/>
            <person name="Zeng Q."/>
            <person name="Gargeya S."/>
            <person name="Fitzgerald M."/>
            <person name="Haas B."/>
            <person name="Abouelleil A."/>
            <person name="Alvarado L."/>
            <person name="Arachchi H.M."/>
            <person name="Berlin A."/>
            <person name="Brown A."/>
            <person name="Chapman S.B."/>
            <person name="Chen Z."/>
            <person name="Dunbar C."/>
            <person name="Freedman E."/>
            <person name="Gearin G."/>
            <person name="Gellesch M."/>
            <person name="Goldberg J."/>
            <person name="Griggs A."/>
            <person name="Gujja S."/>
            <person name="Heiman D."/>
            <person name="Howarth C."/>
            <person name="Larson L."/>
            <person name="Lui A."/>
            <person name="MacDonald P.J.P."/>
            <person name="Mehta T."/>
            <person name="Montmayeur A."/>
            <person name="Murphy C."/>
            <person name="Neiman D."/>
            <person name="Pearson M."/>
            <person name="Priest M."/>
            <person name="Roberts A."/>
            <person name="Saif S."/>
            <person name="Shea T."/>
            <person name="Shenoy N."/>
            <person name="Sisk P."/>
            <person name="Stolte C."/>
            <person name="Sykes S."/>
            <person name="Yandava C."/>
            <person name="Wortman J."/>
            <person name="Nusbaum C."/>
            <person name="Birren B."/>
        </authorList>
    </citation>
    <scope>NUCLEOTIDE SEQUENCE</scope>
    <source>
        <strain evidence="4">R3-111a-1</strain>
    </source>
</reference>
<dbReference type="PRINTS" id="PR00421">
    <property type="entry name" value="THIOREDOXIN"/>
</dbReference>
<dbReference type="GO" id="GO:0015035">
    <property type="term" value="F:protein-disulfide reductase activity"/>
    <property type="evidence" value="ECO:0007669"/>
    <property type="project" value="InterPro"/>
</dbReference>
<dbReference type="GeneID" id="20343485"/>
<reference evidence="4" key="2">
    <citation type="submission" date="2010-07" db="EMBL/GenBank/DDBJ databases">
        <authorList>
            <consortium name="The Broad Institute Genome Sequencing Platform"/>
            <consortium name="Broad Institute Genome Sequencing Center for Infectious Disease"/>
            <person name="Ma L.-J."/>
            <person name="Dead R."/>
            <person name="Young S."/>
            <person name="Zeng Q."/>
            <person name="Koehrsen M."/>
            <person name="Alvarado L."/>
            <person name="Berlin A."/>
            <person name="Chapman S.B."/>
            <person name="Chen Z."/>
            <person name="Freedman E."/>
            <person name="Gellesch M."/>
            <person name="Goldberg J."/>
            <person name="Griggs A."/>
            <person name="Gujja S."/>
            <person name="Heilman E.R."/>
            <person name="Heiman D."/>
            <person name="Hepburn T."/>
            <person name="Howarth C."/>
            <person name="Jen D."/>
            <person name="Larson L."/>
            <person name="Mehta T."/>
            <person name="Neiman D."/>
            <person name="Pearson M."/>
            <person name="Roberts A."/>
            <person name="Saif S."/>
            <person name="Shea T."/>
            <person name="Shenoy N."/>
            <person name="Sisk P."/>
            <person name="Stolte C."/>
            <person name="Sykes S."/>
            <person name="Walk T."/>
            <person name="White J."/>
            <person name="Yandava C."/>
            <person name="Haas B."/>
            <person name="Nusbaum C."/>
            <person name="Birren B."/>
        </authorList>
    </citation>
    <scope>NUCLEOTIDE SEQUENCE</scope>
    <source>
        <strain evidence="4">R3-111a-1</strain>
    </source>
</reference>
<evidence type="ECO:0000313" key="4">
    <source>
        <dbReference type="EMBL" id="EJT77924.1"/>
    </source>
</evidence>
<dbReference type="PROSITE" id="PS51352">
    <property type="entry name" value="THIOREDOXIN_2"/>
    <property type="match status" value="1"/>
</dbReference>
<reference evidence="5" key="5">
    <citation type="submission" date="2018-04" db="UniProtKB">
        <authorList>
            <consortium name="EnsemblFungi"/>
        </authorList>
    </citation>
    <scope>IDENTIFICATION</scope>
    <source>
        <strain evidence="5">R3-111a-1</strain>
    </source>
</reference>
<gene>
    <name evidence="5" type="primary">20343485</name>
    <name evidence="4" type="ORF">GGTG_03027</name>
</gene>
<dbReference type="InterPro" id="IPR005746">
    <property type="entry name" value="Thioredoxin"/>
</dbReference>
<feature type="domain" description="Thioredoxin" evidence="3">
    <location>
        <begin position="35"/>
        <end position="170"/>
    </location>
</feature>
<dbReference type="NCBIfam" id="TIGR01068">
    <property type="entry name" value="thioredoxin"/>
    <property type="match status" value="1"/>
</dbReference>
<protein>
    <submittedName>
        <fullName evidence="4">Thioredoxin</fullName>
    </submittedName>
</protein>
<dbReference type="HOGENOM" id="CLU_090389_14_5_1"/>
<dbReference type="EnsemblFungi" id="EJT77924">
    <property type="protein sequence ID" value="EJT77924"/>
    <property type="gene ID" value="GGTG_03027"/>
</dbReference>
<dbReference type="Pfam" id="PF00085">
    <property type="entry name" value="Thioredoxin"/>
    <property type="match status" value="1"/>
</dbReference>
<dbReference type="InterPro" id="IPR017937">
    <property type="entry name" value="Thioredoxin_CS"/>
</dbReference>
<dbReference type="VEuPathDB" id="FungiDB:GGTG_03027"/>
<dbReference type="PROSITE" id="PS00194">
    <property type="entry name" value="THIOREDOXIN_1"/>
    <property type="match status" value="1"/>
</dbReference>
<dbReference type="Proteomes" id="UP000006039">
    <property type="component" value="Unassembled WGS sequence"/>
</dbReference>
<evidence type="ECO:0000313" key="5">
    <source>
        <dbReference type="EnsemblFungi" id="EJT77924"/>
    </source>
</evidence>
<dbReference type="AlphaFoldDB" id="J3NP21"/>
<dbReference type="FunFam" id="3.40.30.10:FF:000245">
    <property type="entry name" value="Thioredoxin"/>
    <property type="match status" value="1"/>
</dbReference>
<organism evidence="4">
    <name type="scientific">Gaeumannomyces tritici (strain R3-111a-1)</name>
    <name type="common">Wheat and barley take-all root rot fungus</name>
    <name type="synonym">Gaeumannomyces graminis var. tritici</name>
    <dbReference type="NCBI Taxonomy" id="644352"/>
    <lineage>
        <taxon>Eukaryota</taxon>
        <taxon>Fungi</taxon>
        <taxon>Dikarya</taxon>
        <taxon>Ascomycota</taxon>
        <taxon>Pezizomycotina</taxon>
        <taxon>Sordariomycetes</taxon>
        <taxon>Sordariomycetidae</taxon>
        <taxon>Magnaporthales</taxon>
        <taxon>Magnaporthaceae</taxon>
        <taxon>Gaeumannomyces</taxon>
    </lineage>
</organism>
<reference evidence="6" key="1">
    <citation type="submission" date="2010-07" db="EMBL/GenBank/DDBJ databases">
        <title>The genome sequence of Gaeumannomyces graminis var. tritici strain R3-111a-1.</title>
        <authorList>
            <consortium name="The Broad Institute Genome Sequencing Platform"/>
            <person name="Ma L.-J."/>
            <person name="Dead R."/>
            <person name="Young S."/>
            <person name="Zeng Q."/>
            <person name="Koehrsen M."/>
            <person name="Alvarado L."/>
            <person name="Berlin A."/>
            <person name="Chapman S.B."/>
            <person name="Chen Z."/>
            <person name="Freedman E."/>
            <person name="Gellesch M."/>
            <person name="Goldberg J."/>
            <person name="Griggs A."/>
            <person name="Gujja S."/>
            <person name="Heilman E.R."/>
            <person name="Heiman D."/>
            <person name="Hepburn T."/>
            <person name="Howarth C."/>
            <person name="Jen D."/>
            <person name="Larson L."/>
            <person name="Mehta T."/>
            <person name="Neiman D."/>
            <person name="Pearson M."/>
            <person name="Roberts A."/>
            <person name="Saif S."/>
            <person name="Shea T."/>
            <person name="Shenoy N."/>
            <person name="Sisk P."/>
            <person name="Stolte C."/>
            <person name="Sykes S."/>
            <person name="Walk T."/>
            <person name="White J."/>
            <person name="Yandava C."/>
            <person name="Haas B."/>
            <person name="Nusbaum C."/>
            <person name="Birren B."/>
        </authorList>
    </citation>
    <scope>NUCLEOTIDE SEQUENCE [LARGE SCALE GENOMIC DNA]</scope>
    <source>
        <strain evidence="6">R3-111a-1</strain>
    </source>
</reference>
<sequence length="172" mass="18709">MSRLFIKSILPTTIFARPLVTASSTQRLASAAARRTPSAPVPFLACTPTTTTRIPARGFRSTPANMTVHEVTTGDEFKAALAGNKVVLVDFYATWCGPCRMISPKVSEWSEKFPNIHYVKVDVDTVPDVSQEYGIRAMPTFLLFKDGEKADEVVGANPPKLEALITAAHAEV</sequence>
<dbReference type="PANTHER" id="PTHR46115">
    <property type="entry name" value="THIOREDOXIN-LIKE PROTEIN 1"/>
    <property type="match status" value="1"/>
</dbReference>
<keyword evidence="2" id="KW-1015">Disulfide bond</keyword>
<dbReference type="OrthoDB" id="10263751at2759"/>
<evidence type="ECO:0000256" key="2">
    <source>
        <dbReference type="ARBA" id="ARBA00023157"/>
    </source>
</evidence>
<dbReference type="FunCoup" id="J3NP21">
    <property type="interactions" value="580"/>
</dbReference>
<evidence type="ECO:0000259" key="3">
    <source>
        <dbReference type="PROSITE" id="PS51352"/>
    </source>
</evidence>
<dbReference type="EMBL" id="GL385396">
    <property type="protein sequence ID" value="EJT77924.1"/>
    <property type="molecule type" value="Genomic_DNA"/>
</dbReference>
<accession>J3NP21</accession>
<dbReference type="CDD" id="cd02947">
    <property type="entry name" value="TRX_family"/>
    <property type="match status" value="1"/>
</dbReference>
<keyword evidence="6" id="KW-1185">Reference proteome</keyword>
<reference evidence="5" key="4">
    <citation type="journal article" date="2015" name="G3 (Bethesda)">
        <title>Genome sequences of three phytopathogenic species of the Magnaporthaceae family of fungi.</title>
        <authorList>
            <person name="Okagaki L.H."/>
            <person name="Nunes C.C."/>
            <person name="Sailsbery J."/>
            <person name="Clay B."/>
            <person name="Brown D."/>
            <person name="John T."/>
            <person name="Oh Y."/>
            <person name="Young N."/>
            <person name="Fitzgerald M."/>
            <person name="Haas B.J."/>
            <person name="Zeng Q."/>
            <person name="Young S."/>
            <person name="Adiconis X."/>
            <person name="Fan L."/>
            <person name="Levin J.Z."/>
            <person name="Mitchell T.K."/>
            <person name="Okubara P.A."/>
            <person name="Farman M.L."/>
            <person name="Kohn L.M."/>
            <person name="Birren B."/>
            <person name="Ma L.-J."/>
            <person name="Dean R.A."/>
        </authorList>
    </citation>
    <scope>NUCLEOTIDE SEQUENCE</scope>
    <source>
        <strain evidence="5">R3-111a-1</strain>
    </source>
</reference>
<dbReference type="STRING" id="644352.J3NP21"/>
<dbReference type="Gene3D" id="3.40.30.10">
    <property type="entry name" value="Glutaredoxin"/>
    <property type="match status" value="1"/>
</dbReference>
<name>J3NP21_GAET3</name>
<dbReference type="InterPro" id="IPR013766">
    <property type="entry name" value="Thioredoxin_domain"/>
</dbReference>
<evidence type="ECO:0000256" key="1">
    <source>
        <dbReference type="ARBA" id="ARBA00008987"/>
    </source>
</evidence>